<evidence type="ECO:0000259" key="5">
    <source>
        <dbReference type="Pfam" id="PF00496"/>
    </source>
</evidence>
<protein>
    <submittedName>
        <fullName evidence="6">ABC transporter substrate-binding protein</fullName>
    </submittedName>
</protein>
<comment type="caution">
    <text evidence="6">The sequence shown here is derived from an EMBL/GenBank/DDBJ whole genome shotgun (WGS) entry which is preliminary data.</text>
</comment>
<dbReference type="SUPFAM" id="SSF53850">
    <property type="entry name" value="Periplasmic binding protein-like II"/>
    <property type="match status" value="1"/>
</dbReference>
<evidence type="ECO:0000256" key="1">
    <source>
        <dbReference type="ARBA" id="ARBA00005695"/>
    </source>
</evidence>
<evidence type="ECO:0000313" key="7">
    <source>
        <dbReference type="Proteomes" id="UP000886887"/>
    </source>
</evidence>
<evidence type="ECO:0000256" key="4">
    <source>
        <dbReference type="SAM" id="SignalP"/>
    </source>
</evidence>
<evidence type="ECO:0000313" key="6">
    <source>
        <dbReference type="EMBL" id="HIQ71810.1"/>
    </source>
</evidence>
<dbReference type="PANTHER" id="PTHR30290">
    <property type="entry name" value="PERIPLASMIC BINDING COMPONENT OF ABC TRANSPORTER"/>
    <property type="match status" value="1"/>
</dbReference>
<dbReference type="PANTHER" id="PTHR30290:SF9">
    <property type="entry name" value="OLIGOPEPTIDE-BINDING PROTEIN APPA"/>
    <property type="match status" value="1"/>
</dbReference>
<dbReference type="Proteomes" id="UP000886887">
    <property type="component" value="Unassembled WGS sequence"/>
</dbReference>
<reference evidence="6" key="2">
    <citation type="journal article" date="2021" name="PeerJ">
        <title>Extensive microbial diversity within the chicken gut microbiome revealed by metagenomics and culture.</title>
        <authorList>
            <person name="Gilroy R."/>
            <person name="Ravi A."/>
            <person name="Getino M."/>
            <person name="Pursley I."/>
            <person name="Horton D.L."/>
            <person name="Alikhan N.F."/>
            <person name="Baker D."/>
            <person name="Gharbi K."/>
            <person name="Hall N."/>
            <person name="Watson M."/>
            <person name="Adriaenssens E.M."/>
            <person name="Foster-Nyarko E."/>
            <person name="Jarju S."/>
            <person name="Secka A."/>
            <person name="Antonio M."/>
            <person name="Oren A."/>
            <person name="Chaudhuri R.R."/>
            <person name="La Ragione R."/>
            <person name="Hildebrand F."/>
            <person name="Pallen M.J."/>
        </authorList>
    </citation>
    <scope>NUCLEOTIDE SEQUENCE</scope>
    <source>
        <strain evidence="6">ChiSxjej2B14-6234</strain>
    </source>
</reference>
<dbReference type="AlphaFoldDB" id="A0A9D1CQL9"/>
<feature type="chain" id="PRO_5038887352" evidence="4">
    <location>
        <begin position="24"/>
        <end position="670"/>
    </location>
</feature>
<reference evidence="6" key="1">
    <citation type="submission" date="2020-10" db="EMBL/GenBank/DDBJ databases">
        <authorList>
            <person name="Gilroy R."/>
        </authorList>
    </citation>
    <scope>NUCLEOTIDE SEQUENCE</scope>
    <source>
        <strain evidence="6">ChiSxjej2B14-6234</strain>
    </source>
</reference>
<dbReference type="GO" id="GO:1904680">
    <property type="term" value="F:peptide transmembrane transporter activity"/>
    <property type="evidence" value="ECO:0007669"/>
    <property type="project" value="TreeGrafter"/>
</dbReference>
<name>A0A9D1CQL9_9FIRM</name>
<gene>
    <name evidence="6" type="ORF">IAB73_06370</name>
</gene>
<dbReference type="InterPro" id="IPR039424">
    <property type="entry name" value="SBP_5"/>
</dbReference>
<evidence type="ECO:0000256" key="2">
    <source>
        <dbReference type="ARBA" id="ARBA00022448"/>
    </source>
</evidence>
<sequence>MKKLLTLWLAVLLLVLPCAGALAQEIAPATSGEALEPQVDYTHLTVGSTTQMSGNFLGDLWGNNTADIDVRTLVHGYDVVAWTQEAMYSINPTVVQTTSVYDDPDGNRTYVLELQRGLMYNDGSPITAQDYVFALLLRGAPQTREIGGDTAGVAHILGSDEFVEGETPYFEGVRFLNNYAFSITIKADYLPFFYELTMLSTTPFPIDVIAPGCVVRDDGYGAYIANEDETVEEPIFTAALLQQTLLAPGTGYVSHPTVSSGPYRLVSYDETAHVASFELNEYFRGNYEGQRPTIAQIEFRAVSNDEAIDLLLAGEIDLLNKGTDSELIAQGMEQFAQDAINSQNYPRTGLGFISFACEQGPAQFEAVRKAVAYALDRDAFTSEFTGTYGQTVDGYYGFGQWMVQMVNGTLSHLAEGETDTAEETAAWDALSLEGLEHYVKDLDAAQALLVADGWTLNAQGEAYDAAVDAVRYKDVDGTLMPLSLKWAKLADNRAADLLEEALVEPLASIGMEIVVEEVTFDTLLRHYYRQDARTYDMFYLATNFVLVFDPYMTYSDETEYNGALVNTTGYEDPILQKLALDMRQTEVGDYLSYCQKWVAFQEYWNSVLPAVPLYSNVYFDFYTTSLQDYAANSNQTWADAILYAWLGEPVEEPEIVQDGDVGLDDILIIP</sequence>
<evidence type="ECO:0000256" key="3">
    <source>
        <dbReference type="ARBA" id="ARBA00022729"/>
    </source>
</evidence>
<dbReference type="CDD" id="cd00995">
    <property type="entry name" value="PBP2_NikA_DppA_OppA_like"/>
    <property type="match status" value="1"/>
</dbReference>
<keyword evidence="3 4" id="KW-0732">Signal</keyword>
<feature type="domain" description="Solute-binding protein family 5" evidence="5">
    <location>
        <begin position="99"/>
        <end position="550"/>
    </location>
</feature>
<dbReference type="Pfam" id="PF00496">
    <property type="entry name" value="SBP_bac_5"/>
    <property type="match status" value="1"/>
</dbReference>
<comment type="similarity">
    <text evidence="1">Belongs to the bacterial solute-binding protein 5 family.</text>
</comment>
<feature type="signal peptide" evidence="4">
    <location>
        <begin position="1"/>
        <end position="23"/>
    </location>
</feature>
<dbReference type="InterPro" id="IPR000914">
    <property type="entry name" value="SBP_5_dom"/>
</dbReference>
<dbReference type="EMBL" id="DVFJ01000020">
    <property type="protein sequence ID" value="HIQ71810.1"/>
    <property type="molecule type" value="Genomic_DNA"/>
</dbReference>
<accession>A0A9D1CQL9</accession>
<proteinExistence type="inferred from homology"/>
<keyword evidence="2" id="KW-0813">Transport</keyword>
<organism evidence="6 7">
    <name type="scientific">Candidatus Onthenecus intestinigallinarum</name>
    <dbReference type="NCBI Taxonomy" id="2840875"/>
    <lineage>
        <taxon>Bacteria</taxon>
        <taxon>Bacillati</taxon>
        <taxon>Bacillota</taxon>
        <taxon>Clostridia</taxon>
        <taxon>Eubacteriales</taxon>
        <taxon>Candidatus Onthenecus</taxon>
    </lineage>
</organism>
<dbReference type="Gene3D" id="3.10.105.10">
    <property type="entry name" value="Dipeptide-binding Protein, Domain 3"/>
    <property type="match status" value="1"/>
</dbReference>
<dbReference type="Gene3D" id="3.40.190.10">
    <property type="entry name" value="Periplasmic binding protein-like II"/>
    <property type="match status" value="1"/>
</dbReference>
<dbReference type="GO" id="GO:0015833">
    <property type="term" value="P:peptide transport"/>
    <property type="evidence" value="ECO:0007669"/>
    <property type="project" value="TreeGrafter"/>
</dbReference>